<protein>
    <submittedName>
        <fullName evidence="2">Uncharacterized protein</fullName>
    </submittedName>
</protein>
<dbReference type="WBParaSite" id="L893_g23989.t1">
    <property type="protein sequence ID" value="L893_g23989.t1"/>
    <property type="gene ID" value="L893_g23989"/>
</dbReference>
<evidence type="ECO:0000313" key="2">
    <source>
        <dbReference type="WBParaSite" id="L893_g23989.t1"/>
    </source>
</evidence>
<proteinExistence type="predicted"/>
<sequence length="80" mass="9037">MLTMSNDTLSLKNFNCINATVNNSCTSCCRLSNNEHGGFIMTQLSSPSEENVSIAISDARARDEKRSRPRPFMKIFHQLR</sequence>
<keyword evidence="1" id="KW-1185">Reference proteome</keyword>
<name>A0A1I7Z9N2_9BILA</name>
<dbReference type="Proteomes" id="UP000095287">
    <property type="component" value="Unplaced"/>
</dbReference>
<reference evidence="2" key="1">
    <citation type="submission" date="2016-11" db="UniProtKB">
        <authorList>
            <consortium name="WormBaseParasite"/>
        </authorList>
    </citation>
    <scope>IDENTIFICATION</scope>
</reference>
<accession>A0A1I7Z9N2</accession>
<organism evidence="1 2">
    <name type="scientific">Steinernema glaseri</name>
    <dbReference type="NCBI Taxonomy" id="37863"/>
    <lineage>
        <taxon>Eukaryota</taxon>
        <taxon>Metazoa</taxon>
        <taxon>Ecdysozoa</taxon>
        <taxon>Nematoda</taxon>
        <taxon>Chromadorea</taxon>
        <taxon>Rhabditida</taxon>
        <taxon>Tylenchina</taxon>
        <taxon>Panagrolaimomorpha</taxon>
        <taxon>Strongyloidoidea</taxon>
        <taxon>Steinernematidae</taxon>
        <taxon>Steinernema</taxon>
    </lineage>
</organism>
<dbReference type="AlphaFoldDB" id="A0A1I7Z9N2"/>
<evidence type="ECO:0000313" key="1">
    <source>
        <dbReference type="Proteomes" id="UP000095287"/>
    </source>
</evidence>